<sequence>MAQRLIERACDQFRKELSPEDENEIISTKSLDEVKLALGQIERHLAARQSLRNFDRIAPFLGAAERFSQVVEVVCNGTPYLPWIWAPVKFIIQSARDHVHVLDKVLMAYANIGNSMPRLSRYGEVFHDHAFQCMIAYLFEDILEFHREAYSMLKKPGWTIFFSSSWGRFDHRFSSLLINIERLSEQIDREAVALDIVATAEWRSKSADDASKREEQWQTQQLHAILNWLGIEDDIQEAKLEMNANKCYDGTCQWLTKSSKIRTWLERNRGNPVLWLNGKPGSGKSILSSMLIRFLRSDPSRRIIRMAPDLVPYVYDECLVKAQRCSSDVLKRIMPQLFSRFDDVNLVVDGIDELPSSEHKSIITALLQLSKSCSGVKLLLVSQDLPTIADYLSKKPTLCLREEAEATHKDHAIMVEGSLKELNEKRRGAIGGVLMEKLKNEILDKSEGMFLWVNLVMNLLKMSKSPQELRQQIFSLPTSLAEIYQKILSNICHQLQANAIPDVMRIFAWLKCHKGQQPMLKCEVRLAMALDGSTRKITRDSLPWANATDICKPLIEDGPDNTLVFVHSTVPQYYTQQCILMFLKADRMCRFLFENGPNSFMSVPAAIASVTFACICQVDQALDLLQPQCSTSTSTLEVARGFYGLLPYSYQYWTQHLIEFLSMSEKEPSSFSDSLSKAIMECLKQLCQKLMGTPDMDSVPIKTDEDSSLLQRFLTVDEAAVITQTMERAKQLQSQGTKPVTAKLDTPSASLQEYRRALHHIVRQDSMLGIEQDELIAFKEDYKPTAFVCDRQGCNRSLRGYSSKEKLASHRERHTQSLRCYERDCQYNDVGFSTGTKLKNHKQKMHPGPTLVPILEEFPRETSPMMHSTGGDQQAGAAASEILESSSLYEPANPQSTSTATKEWANENEHPSAVEAFPSRSKDLPGQRPTRILIGCWSRSSSRKDQDKHACYGILGANAMFRIKLVRETMDGRFVDGNFPTAASARWIGYEEVNLLGHIRDLSRYVMKEYVRVRQYQIDHCNETEDERVANEIRAVDEAHRRRAALAVKA</sequence>
<name>W3XC69_PESFW</name>
<feature type="domain" description="Nephrocystin 3-like N-terminal" evidence="4">
    <location>
        <begin position="250"/>
        <end position="342"/>
    </location>
</feature>
<dbReference type="EMBL" id="KI912111">
    <property type="protein sequence ID" value="ETS82746.1"/>
    <property type="molecule type" value="Genomic_DNA"/>
</dbReference>
<evidence type="ECO:0008006" key="7">
    <source>
        <dbReference type="Google" id="ProtNLM"/>
    </source>
</evidence>
<dbReference type="PANTHER" id="PTHR10039">
    <property type="entry name" value="AMELOGENIN"/>
    <property type="match status" value="1"/>
</dbReference>
<feature type="region of interest" description="Disordered" evidence="2">
    <location>
        <begin position="887"/>
        <end position="925"/>
    </location>
</feature>
<keyword evidence="6" id="KW-1185">Reference proteome</keyword>
<dbReference type="InParanoid" id="W3XC69"/>
<keyword evidence="1" id="KW-0677">Repeat</keyword>
<dbReference type="Pfam" id="PF24809">
    <property type="entry name" value="DUF7708"/>
    <property type="match status" value="1"/>
</dbReference>
<dbReference type="InterPro" id="IPR056884">
    <property type="entry name" value="NPHP3-like_N"/>
</dbReference>
<dbReference type="KEGG" id="pfy:PFICI_04622"/>
<dbReference type="GeneID" id="19269635"/>
<dbReference type="SUPFAM" id="SSF52540">
    <property type="entry name" value="P-loop containing nucleoside triphosphate hydrolases"/>
    <property type="match status" value="1"/>
</dbReference>
<dbReference type="OMA" id="LMAYANI"/>
<dbReference type="InterPro" id="IPR027417">
    <property type="entry name" value="P-loop_NTPase"/>
</dbReference>
<dbReference type="PANTHER" id="PTHR10039:SF14">
    <property type="entry name" value="NACHT DOMAIN-CONTAINING PROTEIN"/>
    <property type="match status" value="1"/>
</dbReference>
<evidence type="ECO:0000259" key="4">
    <source>
        <dbReference type="Pfam" id="PF24883"/>
    </source>
</evidence>
<evidence type="ECO:0000313" key="6">
    <source>
        <dbReference type="Proteomes" id="UP000030651"/>
    </source>
</evidence>
<evidence type="ECO:0000313" key="5">
    <source>
        <dbReference type="EMBL" id="ETS82746.1"/>
    </source>
</evidence>
<reference evidence="6" key="1">
    <citation type="journal article" date="2015" name="BMC Genomics">
        <title>Genomic and transcriptomic analysis of the endophytic fungus Pestalotiopsis fici reveals its lifestyle and high potential for synthesis of natural products.</title>
        <authorList>
            <person name="Wang X."/>
            <person name="Zhang X."/>
            <person name="Liu L."/>
            <person name="Xiang M."/>
            <person name="Wang W."/>
            <person name="Sun X."/>
            <person name="Che Y."/>
            <person name="Guo L."/>
            <person name="Liu G."/>
            <person name="Guo L."/>
            <person name="Wang C."/>
            <person name="Yin W.B."/>
            <person name="Stadler M."/>
            <person name="Zhang X."/>
            <person name="Liu X."/>
        </authorList>
    </citation>
    <scope>NUCLEOTIDE SEQUENCE [LARGE SCALE GENOMIC DNA]</scope>
    <source>
        <strain evidence="6">W106-1 / CGMCC3.15140</strain>
    </source>
</reference>
<proteinExistence type="predicted"/>
<dbReference type="Proteomes" id="UP000030651">
    <property type="component" value="Unassembled WGS sequence"/>
</dbReference>
<protein>
    <recommendedName>
        <fullName evidence="7">C2H2-type domain-containing protein</fullName>
    </recommendedName>
</protein>
<organism evidence="5 6">
    <name type="scientific">Pestalotiopsis fici (strain W106-1 / CGMCC3.15140)</name>
    <dbReference type="NCBI Taxonomy" id="1229662"/>
    <lineage>
        <taxon>Eukaryota</taxon>
        <taxon>Fungi</taxon>
        <taxon>Dikarya</taxon>
        <taxon>Ascomycota</taxon>
        <taxon>Pezizomycotina</taxon>
        <taxon>Sordariomycetes</taxon>
        <taxon>Xylariomycetidae</taxon>
        <taxon>Amphisphaeriales</taxon>
        <taxon>Sporocadaceae</taxon>
        <taxon>Pestalotiopsis</taxon>
    </lineage>
</organism>
<dbReference type="RefSeq" id="XP_007831394.1">
    <property type="nucleotide sequence ID" value="XM_007833203.1"/>
</dbReference>
<accession>W3XC69</accession>
<dbReference type="HOGENOM" id="CLU_002406_3_0_1"/>
<dbReference type="InterPro" id="IPR056125">
    <property type="entry name" value="DUF7708"/>
</dbReference>
<evidence type="ECO:0000256" key="1">
    <source>
        <dbReference type="ARBA" id="ARBA00022737"/>
    </source>
</evidence>
<dbReference type="Gene3D" id="3.40.50.300">
    <property type="entry name" value="P-loop containing nucleotide triphosphate hydrolases"/>
    <property type="match status" value="1"/>
</dbReference>
<gene>
    <name evidence="5" type="ORF">PFICI_04622</name>
</gene>
<feature type="domain" description="DUF7708" evidence="3">
    <location>
        <begin position="64"/>
        <end position="194"/>
    </location>
</feature>
<evidence type="ECO:0000256" key="2">
    <source>
        <dbReference type="SAM" id="MobiDB-lite"/>
    </source>
</evidence>
<dbReference type="Pfam" id="PF24883">
    <property type="entry name" value="NPHP3_N"/>
    <property type="match status" value="1"/>
</dbReference>
<evidence type="ECO:0000259" key="3">
    <source>
        <dbReference type="Pfam" id="PF24809"/>
    </source>
</evidence>
<dbReference type="OrthoDB" id="7464126at2759"/>
<dbReference type="eggNOG" id="ENOG502R2Y4">
    <property type="taxonomic scope" value="Eukaryota"/>
</dbReference>
<dbReference type="AlphaFoldDB" id="W3XC69"/>